<name>A0A9W6W5R1_9ACTN</name>
<dbReference type="InterPro" id="IPR011990">
    <property type="entry name" value="TPR-like_helical_dom_sf"/>
</dbReference>
<dbReference type="SMART" id="SM00028">
    <property type="entry name" value="TPR"/>
    <property type="match status" value="6"/>
</dbReference>
<gene>
    <name evidence="4" type="ORF">Afil01_54690</name>
</gene>
<dbReference type="Pfam" id="PF13432">
    <property type="entry name" value="TPR_16"/>
    <property type="match status" value="3"/>
</dbReference>
<dbReference type="InterPro" id="IPR011717">
    <property type="entry name" value="TPR-4"/>
</dbReference>
<reference evidence="4" key="1">
    <citation type="submission" date="2023-03" db="EMBL/GenBank/DDBJ databases">
        <title>Actinorhabdospora filicis NBRC 111898.</title>
        <authorList>
            <person name="Ichikawa N."/>
            <person name="Sato H."/>
            <person name="Tonouchi N."/>
        </authorList>
    </citation>
    <scope>NUCLEOTIDE SEQUENCE</scope>
    <source>
        <strain evidence="4">NBRC 111898</strain>
    </source>
</reference>
<dbReference type="Pfam" id="PF07721">
    <property type="entry name" value="TPR_4"/>
    <property type="match status" value="1"/>
</dbReference>
<dbReference type="PANTHER" id="PTHR11102">
    <property type="entry name" value="SEL-1-LIKE PROTEIN"/>
    <property type="match status" value="1"/>
</dbReference>
<dbReference type="PANTHER" id="PTHR11102:SF160">
    <property type="entry name" value="ERAD-ASSOCIATED E3 UBIQUITIN-PROTEIN LIGASE COMPONENT HRD3"/>
    <property type="match status" value="1"/>
</dbReference>
<dbReference type="InterPro" id="IPR050767">
    <property type="entry name" value="Sel1_AlgK"/>
</dbReference>
<feature type="repeat" description="TPR" evidence="1">
    <location>
        <begin position="491"/>
        <end position="524"/>
    </location>
</feature>
<accession>A0A9W6W5R1</accession>
<evidence type="ECO:0000313" key="5">
    <source>
        <dbReference type="Proteomes" id="UP001165079"/>
    </source>
</evidence>
<dbReference type="SMART" id="SM00671">
    <property type="entry name" value="SEL1"/>
    <property type="match status" value="8"/>
</dbReference>
<dbReference type="PROSITE" id="PS50005">
    <property type="entry name" value="TPR"/>
    <property type="match status" value="1"/>
</dbReference>
<dbReference type="Gene3D" id="3.40.50.1460">
    <property type="match status" value="1"/>
</dbReference>
<dbReference type="Gene3D" id="1.25.40.10">
    <property type="entry name" value="Tetratricopeptide repeat domain"/>
    <property type="match status" value="4"/>
</dbReference>
<dbReference type="InterPro" id="IPR006597">
    <property type="entry name" value="Sel1-like"/>
</dbReference>
<comment type="caution">
    <text evidence="4">The sequence shown here is derived from an EMBL/GenBank/DDBJ whole genome shotgun (WGS) entry which is preliminary data.</text>
</comment>
<evidence type="ECO:0000259" key="3">
    <source>
        <dbReference type="Pfam" id="PF00656"/>
    </source>
</evidence>
<dbReference type="InterPro" id="IPR011600">
    <property type="entry name" value="Pept_C14_caspase"/>
</dbReference>
<dbReference type="GO" id="GO:0042802">
    <property type="term" value="F:identical protein binding"/>
    <property type="evidence" value="ECO:0007669"/>
    <property type="project" value="InterPro"/>
</dbReference>
<dbReference type="SUPFAM" id="SSF52129">
    <property type="entry name" value="Caspase-like"/>
    <property type="match status" value="1"/>
</dbReference>
<evidence type="ECO:0000256" key="1">
    <source>
        <dbReference type="PROSITE-ProRule" id="PRU00339"/>
    </source>
</evidence>
<dbReference type="Proteomes" id="UP001165079">
    <property type="component" value="Unassembled WGS sequence"/>
</dbReference>
<evidence type="ECO:0000256" key="2">
    <source>
        <dbReference type="SAM" id="MobiDB-lite"/>
    </source>
</evidence>
<feature type="compositionally biased region" description="Basic and acidic residues" evidence="2">
    <location>
        <begin position="215"/>
        <end position="228"/>
    </location>
</feature>
<dbReference type="InterPro" id="IPR029030">
    <property type="entry name" value="Caspase-like_dom_sf"/>
</dbReference>
<protein>
    <recommendedName>
        <fullName evidence="3">Peptidase C14 caspase domain-containing protein</fullName>
    </recommendedName>
</protein>
<dbReference type="Pfam" id="PF00656">
    <property type="entry name" value="Peptidase_C14"/>
    <property type="match status" value="1"/>
</dbReference>
<dbReference type="NCBIfam" id="NF047832">
    <property type="entry name" value="caspase_w_EACC1"/>
    <property type="match status" value="1"/>
</dbReference>
<organism evidence="4 5">
    <name type="scientific">Actinorhabdospora filicis</name>
    <dbReference type="NCBI Taxonomy" id="1785913"/>
    <lineage>
        <taxon>Bacteria</taxon>
        <taxon>Bacillati</taxon>
        <taxon>Actinomycetota</taxon>
        <taxon>Actinomycetes</taxon>
        <taxon>Micromonosporales</taxon>
        <taxon>Micromonosporaceae</taxon>
        <taxon>Actinorhabdospora</taxon>
    </lineage>
</organism>
<proteinExistence type="predicted"/>
<dbReference type="InterPro" id="IPR019734">
    <property type="entry name" value="TPR_rpt"/>
</dbReference>
<keyword evidence="5" id="KW-1185">Reference proteome</keyword>
<keyword evidence="1" id="KW-0802">TPR repeat</keyword>
<dbReference type="SUPFAM" id="SSF81901">
    <property type="entry name" value="HCP-like"/>
    <property type="match status" value="2"/>
</dbReference>
<dbReference type="Pfam" id="PF08238">
    <property type="entry name" value="Sel1"/>
    <property type="match status" value="1"/>
</dbReference>
<dbReference type="GO" id="GO:0004197">
    <property type="term" value="F:cysteine-type endopeptidase activity"/>
    <property type="evidence" value="ECO:0007669"/>
    <property type="project" value="InterPro"/>
</dbReference>
<sequence length="605" mass="65029">MSLPDVTGSRAVLIGVGDYLALAKLPTVPAGVAALRDALTDPRVWGLRAKNCATVTGPAEMREVMRPVREAAAAATDTLLIYYAGHGLVGASHEFLLALRDSSPGEPETALPYGYLRQAVVASPAVRKIVILDCCFSGRAMVGGMSAGDDLADSTPIEGTYLLTSSAETQRSLAPVGEPYTAFTGELLRALTEGVPGKGELLAMEDLFERVRHELRAKSRPEPQRRNGNDGGRIHIALNRAHGGGDGEEARLRRRAAKGDADAMNRLGLLLEERGDLAGAEARYRESIGAGGDNAATAMYNLADLLEKRRRFSEAEVWYRRSADLGDTDAMYGLADLLEDRDDIAQAETWLRKAADLGDTDAMARLADLLRRRDEQADAEALYLRVIEDRGDEDPGAMAGLGHLLEKRGDLAGAEAWFRRSAGLGYIYGIMGLADLLEARGETAEAESWCLRAATGGDTEAMGGLAELLERRGDLAGAESWYRRAAAGDDTGAMNNLGLLLENAGDLAEAEEWYRRAIDAGADDVEVATTMDNLGMLLEDRGDLAGAEHWYRRAAAAGETDAMYHLGDLLEKRADLTGAEDWYKRAAAKGHAQARESLDALPKRG</sequence>
<dbReference type="EMBL" id="BSTX01000004">
    <property type="protein sequence ID" value="GLZ80662.1"/>
    <property type="molecule type" value="Genomic_DNA"/>
</dbReference>
<feature type="domain" description="Peptidase C14 caspase" evidence="3">
    <location>
        <begin position="10"/>
        <end position="222"/>
    </location>
</feature>
<dbReference type="Pfam" id="PF13424">
    <property type="entry name" value="TPR_12"/>
    <property type="match status" value="1"/>
</dbReference>
<dbReference type="AlphaFoldDB" id="A0A9W6W5R1"/>
<dbReference type="RefSeq" id="WP_285665904.1">
    <property type="nucleotide sequence ID" value="NZ_BSTX01000004.1"/>
</dbReference>
<feature type="region of interest" description="Disordered" evidence="2">
    <location>
        <begin position="215"/>
        <end position="234"/>
    </location>
</feature>
<evidence type="ECO:0000313" key="4">
    <source>
        <dbReference type="EMBL" id="GLZ80662.1"/>
    </source>
</evidence>
<dbReference type="GO" id="GO:0006508">
    <property type="term" value="P:proteolysis"/>
    <property type="evidence" value="ECO:0007669"/>
    <property type="project" value="InterPro"/>
</dbReference>